<dbReference type="Proteomes" id="UP000190541">
    <property type="component" value="Unassembled WGS sequence"/>
</dbReference>
<dbReference type="InterPro" id="IPR023997">
    <property type="entry name" value="TonB-dep_OMP_SusC/RagA_CS"/>
</dbReference>
<dbReference type="SUPFAM" id="SSF49464">
    <property type="entry name" value="Carboxypeptidase regulatory domain-like"/>
    <property type="match status" value="1"/>
</dbReference>
<keyword evidence="2 7" id="KW-0813">Transport</keyword>
<dbReference type="SUPFAM" id="SSF56935">
    <property type="entry name" value="Porins"/>
    <property type="match status" value="1"/>
</dbReference>
<keyword evidence="6 7" id="KW-0998">Cell outer membrane</keyword>
<dbReference type="Gene3D" id="2.170.130.10">
    <property type="entry name" value="TonB-dependent receptor, plug domain"/>
    <property type="match status" value="1"/>
</dbReference>
<dbReference type="Pfam" id="PF07715">
    <property type="entry name" value="Plug"/>
    <property type="match status" value="1"/>
</dbReference>
<evidence type="ECO:0000313" key="11">
    <source>
        <dbReference type="Proteomes" id="UP000190541"/>
    </source>
</evidence>
<organism evidence="10 11">
    <name type="scientific">Parapedobacter luteus</name>
    <dbReference type="NCBI Taxonomy" id="623280"/>
    <lineage>
        <taxon>Bacteria</taxon>
        <taxon>Pseudomonadati</taxon>
        <taxon>Bacteroidota</taxon>
        <taxon>Sphingobacteriia</taxon>
        <taxon>Sphingobacteriales</taxon>
        <taxon>Sphingobacteriaceae</taxon>
        <taxon>Parapedobacter</taxon>
    </lineage>
</organism>
<dbReference type="NCBIfam" id="TIGR04056">
    <property type="entry name" value="OMP_RagA_SusC"/>
    <property type="match status" value="1"/>
</dbReference>
<keyword evidence="5 7" id="KW-0472">Membrane</keyword>
<evidence type="ECO:0000256" key="8">
    <source>
        <dbReference type="SAM" id="SignalP"/>
    </source>
</evidence>
<dbReference type="PROSITE" id="PS52016">
    <property type="entry name" value="TONB_DEPENDENT_REC_3"/>
    <property type="match status" value="1"/>
</dbReference>
<dbReference type="AlphaFoldDB" id="A0A1T5E255"/>
<evidence type="ECO:0000256" key="2">
    <source>
        <dbReference type="ARBA" id="ARBA00022448"/>
    </source>
</evidence>
<evidence type="ECO:0000313" key="10">
    <source>
        <dbReference type="EMBL" id="SKB78088.1"/>
    </source>
</evidence>
<dbReference type="NCBIfam" id="TIGR04057">
    <property type="entry name" value="SusC_RagA_signa"/>
    <property type="match status" value="1"/>
</dbReference>
<evidence type="ECO:0000256" key="3">
    <source>
        <dbReference type="ARBA" id="ARBA00022452"/>
    </source>
</evidence>
<keyword evidence="11" id="KW-1185">Reference proteome</keyword>
<dbReference type="EMBL" id="FUYS01000008">
    <property type="protein sequence ID" value="SKB78088.1"/>
    <property type="molecule type" value="Genomic_DNA"/>
</dbReference>
<dbReference type="STRING" id="623280.SAMN05660226_03111"/>
<gene>
    <name evidence="10" type="ORF">SAMN05660226_03111</name>
</gene>
<protein>
    <submittedName>
        <fullName evidence="10">TonB-linked outer membrane protein, SusC/RagA family</fullName>
    </submittedName>
</protein>
<dbReference type="Gene3D" id="2.40.170.20">
    <property type="entry name" value="TonB-dependent receptor, beta-barrel domain"/>
    <property type="match status" value="1"/>
</dbReference>
<evidence type="ECO:0000256" key="4">
    <source>
        <dbReference type="ARBA" id="ARBA00022692"/>
    </source>
</evidence>
<name>A0A1T5E255_9SPHI</name>
<evidence type="ECO:0000256" key="5">
    <source>
        <dbReference type="ARBA" id="ARBA00023136"/>
    </source>
</evidence>
<feature type="signal peptide" evidence="8">
    <location>
        <begin position="1"/>
        <end position="30"/>
    </location>
</feature>
<dbReference type="InterPro" id="IPR039426">
    <property type="entry name" value="TonB-dep_rcpt-like"/>
</dbReference>
<dbReference type="RefSeq" id="WP_079717766.1">
    <property type="nucleotide sequence ID" value="NZ_FUYS01000008.1"/>
</dbReference>
<dbReference type="InterPro" id="IPR008969">
    <property type="entry name" value="CarboxyPept-like_regulatory"/>
</dbReference>
<feature type="domain" description="TonB-dependent receptor plug" evidence="9">
    <location>
        <begin position="128"/>
        <end position="252"/>
    </location>
</feature>
<reference evidence="10 11" key="1">
    <citation type="submission" date="2017-02" db="EMBL/GenBank/DDBJ databases">
        <authorList>
            <person name="Peterson S.W."/>
        </authorList>
    </citation>
    <scope>NUCLEOTIDE SEQUENCE [LARGE SCALE GENOMIC DNA]</scope>
    <source>
        <strain evidence="10 11">DSM 22899</strain>
    </source>
</reference>
<dbReference type="GO" id="GO:0009279">
    <property type="term" value="C:cell outer membrane"/>
    <property type="evidence" value="ECO:0007669"/>
    <property type="project" value="UniProtKB-SubCell"/>
</dbReference>
<evidence type="ECO:0000256" key="7">
    <source>
        <dbReference type="PROSITE-ProRule" id="PRU01360"/>
    </source>
</evidence>
<feature type="chain" id="PRO_5010582873" evidence="8">
    <location>
        <begin position="31"/>
        <end position="1110"/>
    </location>
</feature>
<comment type="similarity">
    <text evidence="7">Belongs to the TonB-dependent receptor family.</text>
</comment>
<evidence type="ECO:0000259" key="9">
    <source>
        <dbReference type="Pfam" id="PF07715"/>
    </source>
</evidence>
<keyword evidence="3 7" id="KW-1134">Transmembrane beta strand</keyword>
<dbReference type="InterPro" id="IPR023996">
    <property type="entry name" value="TonB-dep_OMP_SusC/RagA"/>
</dbReference>
<evidence type="ECO:0000256" key="6">
    <source>
        <dbReference type="ARBA" id="ARBA00023237"/>
    </source>
</evidence>
<proteinExistence type="inferred from homology"/>
<dbReference type="InterPro" id="IPR037066">
    <property type="entry name" value="Plug_dom_sf"/>
</dbReference>
<sequence length="1110" mass="122276">MKQRFTFKMKWANMLCILLSACMLQGIANAQQQSRAVSGVVRTSTDGALVEGVSVAVKGADTRAATDASGRYTINVSGDNPVLVFTSVGYQQQEVAVNNRQVVDVSLVPLEEMLGEVVVTALGIEREKKSLGYSVGVVQGEDMVKVAQENIFGGLSAKLPGVTLNETSGPGSSVSMIIRGANSLTTDNQPLFVIDGVPVSSGLNNQRQMGDRNIVDYGNAISDINPDDIESISVLKGPSAAALYGSRAGNGVVLITTKSGRKGERTTVNFSTSNVFEQPVKFLDFHYMYASGNRGNLLDEGSAYWTGLPLDRGITAVQWNSPLDENGVPIPTELRSYKDNMKNFLRTGITSTNNLSVSGGGERSSYRLSFNNMSHGGMIPNSNLQRNSLSAVLAYELNSKLKLSTNINLARSNSDNRPTTANRTANPLDAVMAYPHVNILELRDYWQQGQEDIQQRSVHNNTDNPYFLAYELNNGFVRDRVYGNIKLDWNISPEFSAFGRVALDKSNENRETKVPKSYSRAAQGGYYLQDIASAELNTDFLVTYRKALADVDLSFSGGGNYMRQTYRDAYMGGAALTIPGLYRISNVPANQLQYSNGTSDRAIYSLYAMGSIGYRGMLYLDLTARNDWASSLPEDGLSFFYPSASLSWLANETFNLPKTVSLLKFRAGWAQVGNAPGAYQIHQMLGTGLYGNLITSSVPADLRNPTLKPEIATSAEFGVDLNLYNNRLRFEGTYYNVGNKNQQLPIPLPESSGFSSTFVNAGLIVSKGWELSLGGTPIQNSSWTWDVNANFYRNRTIVEELTEGFPILTMWSDNGGGSFAREGERLGNLYSRGYAYVDDPSSPYYRWPILTERGEYIPVNDPDSRMLVGNYNPDFQVGLQTTLQYKRFSLGLSFDWRHGGQFMSFTYRYGGSDWKSARQMRELIPGGLYDEADLAAMLRSDPERYIIPRNGHFPRVGGYEQSTGGYLNDNFGSPNQAYDGAFIPGVIANGDGTYREHLGGPGTVIYPVSNLFPWSYNQAVTFDASFIKLREVTLGYDIPKLWGLRNARVSVFSRNIVLWTAAKIGIDPERAFQAQSGVQGNTSTMYRQGIELQNIMPMTMPVGFKLDVTF</sequence>
<dbReference type="Pfam" id="PF13715">
    <property type="entry name" value="CarbopepD_reg_2"/>
    <property type="match status" value="1"/>
</dbReference>
<dbReference type="PROSITE" id="PS51257">
    <property type="entry name" value="PROKAR_LIPOPROTEIN"/>
    <property type="match status" value="1"/>
</dbReference>
<dbReference type="InterPro" id="IPR036942">
    <property type="entry name" value="Beta-barrel_TonB_sf"/>
</dbReference>
<dbReference type="InterPro" id="IPR012910">
    <property type="entry name" value="Plug_dom"/>
</dbReference>
<keyword evidence="8" id="KW-0732">Signal</keyword>
<evidence type="ECO:0000256" key="1">
    <source>
        <dbReference type="ARBA" id="ARBA00004571"/>
    </source>
</evidence>
<accession>A0A1T5E255</accession>
<dbReference type="Gene3D" id="2.60.40.1120">
    <property type="entry name" value="Carboxypeptidase-like, regulatory domain"/>
    <property type="match status" value="1"/>
</dbReference>
<comment type="subcellular location">
    <subcellularLocation>
        <location evidence="1 7">Cell outer membrane</location>
        <topology evidence="1 7">Multi-pass membrane protein</topology>
    </subcellularLocation>
</comment>
<keyword evidence="4 7" id="KW-0812">Transmembrane</keyword>